<feature type="compositionally biased region" description="Gly residues" evidence="2">
    <location>
        <begin position="56"/>
        <end position="65"/>
    </location>
</feature>
<feature type="compositionally biased region" description="Acidic residues" evidence="2">
    <location>
        <begin position="409"/>
        <end position="424"/>
    </location>
</feature>
<reference evidence="8 9" key="1">
    <citation type="submission" date="2018-09" db="EMBL/GenBank/DDBJ databases">
        <title>Streptomyces sp. nov. DS1-2, an endophytic actinomycete isolated from roots of Dendrobium scabrilingue.</title>
        <authorList>
            <person name="Kuncharoen N."/>
            <person name="Kudo T."/>
            <person name="Ohkuma M."/>
            <person name="Yuki M."/>
            <person name="Tanasupawat S."/>
        </authorList>
    </citation>
    <scope>NUCLEOTIDE SEQUENCE [LARGE SCALE GENOMIC DNA]</scope>
    <source>
        <strain evidence="6 9">AZ1-7</strain>
        <strain evidence="7 8">DS1-2</strain>
    </source>
</reference>
<feature type="compositionally biased region" description="Low complexity" evidence="2">
    <location>
        <begin position="429"/>
        <end position="446"/>
    </location>
</feature>
<dbReference type="AlphaFoldDB" id="A0A3A9W6F5"/>
<organism evidence="6 9">
    <name type="scientific">Streptomyces radicis</name>
    <dbReference type="NCBI Taxonomy" id="1750517"/>
    <lineage>
        <taxon>Bacteria</taxon>
        <taxon>Bacillati</taxon>
        <taxon>Actinomycetota</taxon>
        <taxon>Actinomycetes</taxon>
        <taxon>Kitasatosporales</taxon>
        <taxon>Streptomycetaceae</taxon>
        <taxon>Streptomyces</taxon>
    </lineage>
</organism>
<evidence type="ECO:0000313" key="8">
    <source>
        <dbReference type="Proteomes" id="UP000268652"/>
    </source>
</evidence>
<dbReference type="OrthoDB" id="9782542at2"/>
<evidence type="ECO:0000259" key="5">
    <source>
        <dbReference type="Pfam" id="PF13399"/>
    </source>
</evidence>
<gene>
    <name evidence="7" type="ORF">D7318_16235</name>
    <name evidence="6" type="ORF">D7319_15280</name>
</gene>
<dbReference type="InterPro" id="IPR004474">
    <property type="entry name" value="LytR_CpsA_psr"/>
</dbReference>
<name>A0A3A9W6F5_9ACTN</name>
<dbReference type="Proteomes" id="UP000268652">
    <property type="component" value="Unassembled WGS sequence"/>
</dbReference>
<keyword evidence="3" id="KW-0472">Membrane</keyword>
<dbReference type="InterPro" id="IPR050922">
    <property type="entry name" value="LytR/CpsA/Psr_CW_biosynth"/>
</dbReference>
<dbReference type="PANTHER" id="PTHR33392:SF6">
    <property type="entry name" value="POLYISOPRENYL-TEICHOIC ACID--PEPTIDOGLYCAN TEICHOIC ACID TRANSFERASE TAGU"/>
    <property type="match status" value="1"/>
</dbReference>
<feature type="domain" description="LytR/CpsA/Psr regulator C-terminal" evidence="5">
    <location>
        <begin position="441"/>
        <end position="533"/>
    </location>
</feature>
<sequence>MPGENEGGPAHGVSRAEQLGWDESLYRNTNGDHAVPPPRPSADGGTGDGGDRGDGGGEGGDGTGSGRARRGEGKKKPRWRRVLVWTSAGLAFVLVAVAVAGFLYLRHLNSNLTKDELNLSGEQLERAEPNAAGQTPLNILLLGSDSRTGDENQDLGGGGEGGQRADVQLLMHASADRSNISLISVPRDTMVSIPECTDPDTGEVYPEVARARINSALDHGGPGCVVATWERMTDIPIDHFMLLDFAGVVEMADAVGGVPVCVDANIYDDRSQLRLEEGTTVVEGEQALQWLRTRHGFENGSDAIGRTRAQQMYLSNMADELQSGTSLTNPTELMDLAEAATSALTVDHGLGSVQRLYELGEDLRDVPGDRINSVTLPWLPDPLNPDATVIPDPEKAADLFELVRGDIPLDDQDAEPAEPTDEGEGGGASESPETPADPAADIPVAVRNGTGDQVNAPVDGRAGVITDELHRQGFLLAGTDATEVSAPATQVLHPDGGNEANAHAVAEALGIPAEAVLVSATVESVTVVIGADWREGTAFPAAGAEPTEGDAGGETDDEGPVVDEESILGGDDESCMSVNPAYTW</sequence>
<feature type="region of interest" description="Disordered" evidence="2">
    <location>
        <begin position="1"/>
        <end position="77"/>
    </location>
</feature>
<evidence type="ECO:0000256" key="1">
    <source>
        <dbReference type="ARBA" id="ARBA00006068"/>
    </source>
</evidence>
<evidence type="ECO:0000313" key="7">
    <source>
        <dbReference type="EMBL" id="RKN21933.1"/>
    </source>
</evidence>
<evidence type="ECO:0000313" key="6">
    <source>
        <dbReference type="EMBL" id="RKN08775.1"/>
    </source>
</evidence>
<feature type="region of interest" description="Disordered" evidence="2">
    <location>
        <begin position="540"/>
        <end position="572"/>
    </location>
</feature>
<comment type="similarity">
    <text evidence="1">Belongs to the LytR/CpsA/Psr (LCP) family.</text>
</comment>
<keyword evidence="3" id="KW-0812">Transmembrane</keyword>
<comment type="caution">
    <text evidence="6">The sequence shown here is derived from an EMBL/GenBank/DDBJ whole genome shotgun (WGS) entry which is preliminary data.</text>
</comment>
<dbReference type="Pfam" id="PF13399">
    <property type="entry name" value="LytR_C"/>
    <property type="match status" value="1"/>
</dbReference>
<protein>
    <submittedName>
        <fullName evidence="6">LytR family transcriptional regulator</fullName>
    </submittedName>
</protein>
<dbReference type="InterPro" id="IPR027381">
    <property type="entry name" value="LytR/CpsA/Psr_C"/>
</dbReference>
<dbReference type="Gene3D" id="3.40.630.190">
    <property type="entry name" value="LCP protein"/>
    <property type="match status" value="1"/>
</dbReference>
<evidence type="ECO:0000313" key="9">
    <source>
        <dbReference type="Proteomes" id="UP000275024"/>
    </source>
</evidence>
<dbReference type="EMBL" id="RBDX01000010">
    <property type="protein sequence ID" value="RKN08775.1"/>
    <property type="molecule type" value="Genomic_DNA"/>
</dbReference>
<dbReference type="NCBIfam" id="TIGR00350">
    <property type="entry name" value="lytR_cpsA_psr"/>
    <property type="match status" value="1"/>
</dbReference>
<feature type="compositionally biased region" description="Acidic residues" evidence="2">
    <location>
        <begin position="547"/>
        <end position="572"/>
    </location>
</feature>
<accession>A0A3A9W6F5</accession>
<dbReference type="EMBL" id="RBDY01000010">
    <property type="protein sequence ID" value="RKN21933.1"/>
    <property type="molecule type" value="Genomic_DNA"/>
</dbReference>
<feature type="domain" description="Cell envelope-related transcriptional attenuator" evidence="4">
    <location>
        <begin position="164"/>
        <end position="322"/>
    </location>
</feature>
<proteinExistence type="inferred from homology"/>
<evidence type="ECO:0000256" key="3">
    <source>
        <dbReference type="SAM" id="Phobius"/>
    </source>
</evidence>
<dbReference type="Proteomes" id="UP000275024">
    <property type="component" value="Unassembled WGS sequence"/>
</dbReference>
<keyword evidence="8" id="KW-1185">Reference proteome</keyword>
<evidence type="ECO:0000256" key="2">
    <source>
        <dbReference type="SAM" id="MobiDB-lite"/>
    </source>
</evidence>
<dbReference type="Gene3D" id="3.30.70.2390">
    <property type="match status" value="1"/>
</dbReference>
<keyword evidence="3" id="KW-1133">Transmembrane helix</keyword>
<dbReference type="Pfam" id="PF03816">
    <property type="entry name" value="LytR_cpsA_psr"/>
    <property type="match status" value="1"/>
</dbReference>
<feature type="region of interest" description="Disordered" evidence="2">
    <location>
        <begin position="409"/>
        <end position="457"/>
    </location>
</feature>
<feature type="transmembrane region" description="Helical" evidence="3">
    <location>
        <begin position="82"/>
        <end position="105"/>
    </location>
</feature>
<evidence type="ECO:0000259" key="4">
    <source>
        <dbReference type="Pfam" id="PF03816"/>
    </source>
</evidence>
<dbReference type="PANTHER" id="PTHR33392">
    <property type="entry name" value="POLYISOPRENYL-TEICHOIC ACID--PEPTIDOGLYCAN TEICHOIC ACID TRANSFERASE TAGU"/>
    <property type="match status" value="1"/>
</dbReference>
<feature type="compositionally biased region" description="Gly residues" evidence="2">
    <location>
        <begin position="1"/>
        <end position="10"/>
    </location>
</feature>